<evidence type="ECO:0000256" key="7">
    <source>
        <dbReference type="ARBA" id="ARBA00023242"/>
    </source>
</evidence>
<dbReference type="Proteomes" id="UP000076154">
    <property type="component" value="Unassembled WGS sequence"/>
</dbReference>
<proteinExistence type="inferred from homology"/>
<dbReference type="AlphaFoldDB" id="A0A369JWK6"/>
<dbReference type="GO" id="GO:0000439">
    <property type="term" value="C:transcription factor TFIIH core complex"/>
    <property type="evidence" value="ECO:0007669"/>
    <property type="project" value="UniProtKB-UniRule"/>
</dbReference>
<keyword evidence="7 8" id="KW-0539">Nucleus</keyword>
<comment type="subunit">
    <text evidence="8">Component of the 7-subunit TFIIH core complex.</text>
</comment>
<dbReference type="GO" id="GO:0006367">
    <property type="term" value="P:transcription initiation at RNA polymerase II promoter"/>
    <property type="evidence" value="ECO:0007669"/>
    <property type="project" value="UniProtKB-UniRule"/>
</dbReference>
<keyword evidence="4 8" id="KW-0805">Transcription regulation</keyword>
<keyword evidence="6 8" id="KW-0234">DNA repair</keyword>
<dbReference type="OrthoDB" id="354at2759"/>
<evidence type="ECO:0000256" key="6">
    <source>
        <dbReference type="ARBA" id="ARBA00023204"/>
    </source>
</evidence>
<keyword evidence="10" id="KW-1185">Reference proteome</keyword>
<keyword evidence="3 8" id="KW-0227">DNA damage</keyword>
<evidence type="ECO:0000313" key="9">
    <source>
        <dbReference type="EMBL" id="RDB26721.1"/>
    </source>
</evidence>
<dbReference type="PANTHER" id="PTHR28580">
    <property type="entry name" value="GENERAL TRANSCRIPTION FACTOR IIH SUBUNIT 5"/>
    <property type="match status" value="1"/>
</dbReference>
<evidence type="ECO:0000256" key="4">
    <source>
        <dbReference type="ARBA" id="ARBA00023015"/>
    </source>
</evidence>
<gene>
    <name evidence="9" type="primary">TFB5</name>
    <name evidence="9" type="ORF">Hypma_005402</name>
</gene>
<evidence type="ECO:0000256" key="3">
    <source>
        <dbReference type="ARBA" id="ARBA00022763"/>
    </source>
</evidence>
<dbReference type="GO" id="GO:0006294">
    <property type="term" value="P:nucleotide-excision repair, preincision complex assembly"/>
    <property type="evidence" value="ECO:0007669"/>
    <property type="project" value="TreeGrafter"/>
</dbReference>
<comment type="subcellular location">
    <subcellularLocation>
        <location evidence="1 8">Nucleus</location>
    </subcellularLocation>
</comment>
<dbReference type="GO" id="GO:0005675">
    <property type="term" value="C:transcription factor TFIIH holo complex"/>
    <property type="evidence" value="ECO:0007669"/>
    <property type="project" value="TreeGrafter"/>
</dbReference>
<evidence type="ECO:0000313" key="10">
    <source>
        <dbReference type="Proteomes" id="UP000076154"/>
    </source>
</evidence>
<evidence type="ECO:0000256" key="2">
    <source>
        <dbReference type="ARBA" id="ARBA00007470"/>
    </source>
</evidence>
<protein>
    <recommendedName>
        <fullName evidence="8">General transcription and DNA repair factor IIH subunit TFB5</fullName>
    </recommendedName>
</protein>
<comment type="similarity">
    <text evidence="2 8">Belongs to the TFB5 family.</text>
</comment>
<dbReference type="InterPro" id="IPR035935">
    <property type="entry name" value="TFB5-like_sf"/>
</dbReference>
<sequence>MRAIRGVLLTCDPAVKQILLTMNEKESFIIEDLDDHHLVIKADEEYRVRKELEAELEKNTYSLET</sequence>
<dbReference type="FunCoup" id="A0A369JWK6">
    <property type="interactions" value="65"/>
</dbReference>
<dbReference type="EMBL" id="LUEZ02000023">
    <property type="protein sequence ID" value="RDB26721.1"/>
    <property type="molecule type" value="Genomic_DNA"/>
</dbReference>
<dbReference type="Pfam" id="PF06331">
    <property type="entry name" value="Tfb5"/>
    <property type="match status" value="1"/>
</dbReference>
<accession>A0A369JWK6</accession>
<keyword evidence="5 8" id="KW-0804">Transcription</keyword>
<dbReference type="SMART" id="SM01395">
    <property type="entry name" value="Tbf5"/>
    <property type="match status" value="1"/>
</dbReference>
<comment type="function">
    <text evidence="8">In NER, TFIIH acts by opening DNA around the lesion to allow the excision of the damaged oligonucleotide and its replacement by a new DNA fragment. In transcription, TFIIH has an essential role in transcription initiation. When the pre-initiation complex (PIC) has been established, TFIIH is required for promoter opening and promoter escape.</text>
</comment>
<dbReference type="SUPFAM" id="SSF142897">
    <property type="entry name" value="TFB5-like"/>
    <property type="match status" value="1"/>
</dbReference>
<evidence type="ECO:0000256" key="1">
    <source>
        <dbReference type="ARBA" id="ARBA00004123"/>
    </source>
</evidence>
<evidence type="ECO:0000256" key="5">
    <source>
        <dbReference type="ARBA" id="ARBA00023163"/>
    </source>
</evidence>
<dbReference type="STRING" id="39966.A0A369JWK6"/>
<dbReference type="InParanoid" id="A0A369JWK6"/>
<dbReference type="PANTHER" id="PTHR28580:SF1">
    <property type="entry name" value="GENERAL TRANSCRIPTION FACTOR IIH SUBUNIT 5"/>
    <property type="match status" value="1"/>
</dbReference>
<reference evidence="9" key="1">
    <citation type="submission" date="2018-04" db="EMBL/GenBank/DDBJ databases">
        <title>Whole genome sequencing of Hypsizygus marmoreus.</title>
        <authorList>
            <person name="Choi I.-G."/>
            <person name="Min B."/>
            <person name="Kim J.-G."/>
            <person name="Kim S."/>
            <person name="Oh Y.-L."/>
            <person name="Kong W.-S."/>
            <person name="Park H."/>
            <person name="Jeong J."/>
            <person name="Song E.-S."/>
        </authorList>
    </citation>
    <scope>NUCLEOTIDE SEQUENCE [LARGE SCALE GENOMIC DNA]</scope>
    <source>
        <strain evidence="9">51987-8</strain>
    </source>
</reference>
<organism evidence="9 10">
    <name type="scientific">Hypsizygus marmoreus</name>
    <name type="common">White beech mushroom</name>
    <name type="synonym">Agaricus marmoreus</name>
    <dbReference type="NCBI Taxonomy" id="39966"/>
    <lineage>
        <taxon>Eukaryota</taxon>
        <taxon>Fungi</taxon>
        <taxon>Dikarya</taxon>
        <taxon>Basidiomycota</taxon>
        <taxon>Agaricomycotina</taxon>
        <taxon>Agaricomycetes</taxon>
        <taxon>Agaricomycetidae</taxon>
        <taxon>Agaricales</taxon>
        <taxon>Tricholomatineae</taxon>
        <taxon>Lyophyllaceae</taxon>
        <taxon>Hypsizygus</taxon>
    </lineage>
</organism>
<evidence type="ECO:0000256" key="8">
    <source>
        <dbReference type="RuleBase" id="RU368032"/>
    </source>
</evidence>
<dbReference type="InterPro" id="IPR009400">
    <property type="entry name" value="TFIIH_TTDA/Tfb5"/>
</dbReference>
<comment type="caution">
    <text evidence="9">The sequence shown here is derived from an EMBL/GenBank/DDBJ whole genome shotgun (WGS) entry which is preliminary data.</text>
</comment>
<name>A0A369JWK6_HYPMA</name>
<dbReference type="Gene3D" id="3.30.70.1220">
    <property type="entry name" value="TFB5-like"/>
    <property type="match status" value="1"/>
</dbReference>